<evidence type="ECO:0000313" key="8">
    <source>
        <dbReference type="Proteomes" id="UP000326759"/>
    </source>
</evidence>
<keyword evidence="8" id="KW-1185">Reference proteome</keyword>
<accession>A0A5N5SQF5</accession>
<proteinExistence type="inferred from homology"/>
<dbReference type="GO" id="GO:0052689">
    <property type="term" value="F:carboxylic ester hydrolase activity"/>
    <property type="evidence" value="ECO:0007669"/>
    <property type="project" value="UniProtKB-KW"/>
</dbReference>
<dbReference type="InterPro" id="IPR019826">
    <property type="entry name" value="Carboxylesterase_B_AS"/>
</dbReference>
<evidence type="ECO:0000256" key="4">
    <source>
        <dbReference type="ARBA" id="ARBA00023180"/>
    </source>
</evidence>
<dbReference type="OrthoDB" id="6846267at2759"/>
<evidence type="ECO:0000256" key="3">
    <source>
        <dbReference type="ARBA" id="ARBA00022801"/>
    </source>
</evidence>
<organism evidence="7 8">
    <name type="scientific">Armadillidium nasatum</name>
    <dbReference type="NCBI Taxonomy" id="96803"/>
    <lineage>
        <taxon>Eukaryota</taxon>
        <taxon>Metazoa</taxon>
        <taxon>Ecdysozoa</taxon>
        <taxon>Arthropoda</taxon>
        <taxon>Crustacea</taxon>
        <taxon>Multicrustacea</taxon>
        <taxon>Malacostraca</taxon>
        <taxon>Eumalacostraca</taxon>
        <taxon>Peracarida</taxon>
        <taxon>Isopoda</taxon>
        <taxon>Oniscidea</taxon>
        <taxon>Crinocheta</taxon>
        <taxon>Armadillidiidae</taxon>
        <taxon>Armadillidium</taxon>
    </lineage>
</organism>
<dbReference type="SUPFAM" id="SSF53474">
    <property type="entry name" value="alpha/beta-Hydrolases"/>
    <property type="match status" value="1"/>
</dbReference>
<protein>
    <recommendedName>
        <fullName evidence="5">Carboxylic ester hydrolase</fullName>
        <ecNumber evidence="5">3.1.1.-</ecNumber>
    </recommendedName>
</protein>
<reference evidence="7 8" key="1">
    <citation type="journal article" date="2019" name="PLoS Biol.">
        <title>Sex chromosomes control vertical transmission of feminizing Wolbachia symbionts in an isopod.</title>
        <authorList>
            <person name="Becking T."/>
            <person name="Chebbi M.A."/>
            <person name="Giraud I."/>
            <person name="Moumen B."/>
            <person name="Laverre T."/>
            <person name="Caubet Y."/>
            <person name="Peccoud J."/>
            <person name="Gilbert C."/>
            <person name="Cordaux R."/>
        </authorList>
    </citation>
    <scope>NUCLEOTIDE SEQUENCE [LARGE SCALE GENOMIC DNA]</scope>
    <source>
        <strain evidence="7">ANa2</strain>
        <tissue evidence="7">Whole body excluding digestive tract and cuticle</tissue>
    </source>
</reference>
<dbReference type="Proteomes" id="UP000326759">
    <property type="component" value="Unassembled WGS sequence"/>
</dbReference>
<dbReference type="AlphaFoldDB" id="A0A5N5SQF5"/>
<comment type="caution">
    <text evidence="7">The sequence shown here is derived from an EMBL/GenBank/DDBJ whole genome shotgun (WGS) entry which is preliminary data.</text>
</comment>
<dbReference type="PROSITE" id="PS00122">
    <property type="entry name" value="CARBOXYLESTERASE_B_1"/>
    <property type="match status" value="1"/>
</dbReference>
<evidence type="ECO:0000256" key="1">
    <source>
        <dbReference type="ARBA" id="ARBA00005964"/>
    </source>
</evidence>
<dbReference type="Pfam" id="PF00135">
    <property type="entry name" value="COesterase"/>
    <property type="match status" value="1"/>
</dbReference>
<dbReference type="PANTHER" id="PTHR43142">
    <property type="entry name" value="CARBOXYLIC ESTER HYDROLASE"/>
    <property type="match status" value="1"/>
</dbReference>
<keyword evidence="3 5" id="KW-0378">Hydrolase</keyword>
<dbReference type="EC" id="3.1.1.-" evidence="5"/>
<gene>
    <name evidence="7" type="primary">ache_0</name>
    <name evidence="7" type="ORF">Anas_08663</name>
</gene>
<evidence type="ECO:0000256" key="2">
    <source>
        <dbReference type="ARBA" id="ARBA00022487"/>
    </source>
</evidence>
<sequence length="410" mass="46479">MPASCLQVLFFSTFNYEDGKESSISGREDCVHLNVFTPAPNEPERKLPVMVFIHGGGFVGGKASDYHPNVLMNKEIVLVVIQYRLGIFGFLSTEDSVMRGNMGLKDQQLALKWVKENVESFGGDSGNITIFGESAGGASVHYHILSPGSNGLFNRAIIQSGTSFCPWASNMNHKKYAIETGREFNCSIDNGTEKYLECMQTVHPYYLIIAGAKTNILGFGPLYTLPRVDGEFITEPPELLMRKRKYNKVDIIAGITKDEGGYEFLLDYIIPKRRGIINKNFEKYGPISLMFENEENSLELTKKVYQLYLQRENFTTNDEDFLKISEEILRVSFNEISVFLFQIFVCRNPTPSGSEFIWKEATTESFQYLSLTTSPAMKPDDFLKREFWTSLNTTQNKILQDTLQEETGNL</sequence>
<keyword evidence="4" id="KW-0325">Glycoprotein</keyword>
<dbReference type="InterPro" id="IPR029058">
    <property type="entry name" value="AB_hydrolase_fold"/>
</dbReference>
<keyword evidence="2" id="KW-0719">Serine esterase</keyword>
<evidence type="ECO:0000256" key="5">
    <source>
        <dbReference type="RuleBase" id="RU361235"/>
    </source>
</evidence>
<feature type="domain" description="Carboxylesterase type B" evidence="6">
    <location>
        <begin position="4"/>
        <end position="328"/>
    </location>
</feature>
<dbReference type="Gene3D" id="3.40.50.1820">
    <property type="entry name" value="alpha/beta hydrolase"/>
    <property type="match status" value="1"/>
</dbReference>
<evidence type="ECO:0000259" key="6">
    <source>
        <dbReference type="Pfam" id="PF00135"/>
    </source>
</evidence>
<dbReference type="PANTHER" id="PTHR43142:SF1">
    <property type="entry name" value="CARBOXYLIC ESTER HYDROLASE"/>
    <property type="match status" value="1"/>
</dbReference>
<comment type="similarity">
    <text evidence="1 5">Belongs to the type-B carboxylesterase/lipase family.</text>
</comment>
<evidence type="ECO:0000313" key="7">
    <source>
        <dbReference type="EMBL" id="KAB7496323.1"/>
    </source>
</evidence>
<dbReference type="EMBL" id="SEYY01021493">
    <property type="protein sequence ID" value="KAB7496323.1"/>
    <property type="molecule type" value="Genomic_DNA"/>
</dbReference>
<name>A0A5N5SQF5_9CRUS</name>
<dbReference type="InterPro" id="IPR002018">
    <property type="entry name" value="CarbesteraseB"/>
</dbReference>